<protein>
    <submittedName>
        <fullName evidence="3">Uncharacterized protein</fullName>
    </submittedName>
</protein>
<feature type="transmembrane region" description="Helical" evidence="2">
    <location>
        <begin position="879"/>
        <end position="902"/>
    </location>
</feature>
<feature type="compositionally biased region" description="Pro residues" evidence="1">
    <location>
        <begin position="147"/>
        <end position="157"/>
    </location>
</feature>
<feature type="transmembrane region" description="Helical" evidence="2">
    <location>
        <begin position="277"/>
        <end position="301"/>
    </location>
</feature>
<feature type="transmembrane region" description="Helical" evidence="2">
    <location>
        <begin position="168"/>
        <end position="191"/>
    </location>
</feature>
<dbReference type="PANTHER" id="PTHR37544">
    <property type="entry name" value="SPRAY-RELATED"/>
    <property type="match status" value="1"/>
</dbReference>
<dbReference type="Pfam" id="PF11915">
    <property type="entry name" value="DUF3433"/>
    <property type="match status" value="2"/>
</dbReference>
<dbReference type="RefSeq" id="XP_064702545.1">
    <property type="nucleotide sequence ID" value="XM_064850476.1"/>
</dbReference>
<dbReference type="PANTHER" id="PTHR37544:SF3">
    <property type="entry name" value="SPRAY"/>
    <property type="match status" value="1"/>
</dbReference>
<feature type="transmembrane region" description="Helical" evidence="2">
    <location>
        <begin position="809"/>
        <end position="830"/>
    </location>
</feature>
<feature type="compositionally biased region" description="Polar residues" evidence="1">
    <location>
        <begin position="10"/>
        <end position="40"/>
    </location>
</feature>
<name>A0AAV9MZ93_9EURO</name>
<evidence type="ECO:0000256" key="1">
    <source>
        <dbReference type="SAM" id="MobiDB-lite"/>
    </source>
</evidence>
<feature type="region of interest" description="Disordered" evidence="1">
    <location>
        <begin position="1"/>
        <end position="97"/>
    </location>
</feature>
<feature type="transmembrane region" description="Helical" evidence="2">
    <location>
        <begin position="1402"/>
        <end position="1426"/>
    </location>
</feature>
<keyword evidence="2" id="KW-0472">Membrane</keyword>
<accession>A0AAV9MZ93</accession>
<keyword evidence="2" id="KW-1133">Transmembrane helix</keyword>
<feature type="compositionally biased region" description="Polar residues" evidence="1">
    <location>
        <begin position="56"/>
        <end position="66"/>
    </location>
</feature>
<feature type="transmembrane region" description="Helical" evidence="2">
    <location>
        <begin position="768"/>
        <end position="789"/>
    </location>
</feature>
<evidence type="ECO:0000313" key="4">
    <source>
        <dbReference type="Proteomes" id="UP001358417"/>
    </source>
</evidence>
<comment type="caution">
    <text evidence="3">The sequence shown here is derived from an EMBL/GenBank/DDBJ whole genome shotgun (WGS) entry which is preliminary data.</text>
</comment>
<dbReference type="EMBL" id="JAVRRD010000027">
    <property type="protein sequence ID" value="KAK5046978.1"/>
    <property type="molecule type" value="Genomic_DNA"/>
</dbReference>
<feature type="transmembrane region" description="Helical" evidence="2">
    <location>
        <begin position="650"/>
        <end position="673"/>
    </location>
</feature>
<dbReference type="GeneID" id="89975088"/>
<evidence type="ECO:0000313" key="3">
    <source>
        <dbReference type="EMBL" id="KAK5046978.1"/>
    </source>
</evidence>
<dbReference type="InterPro" id="IPR021840">
    <property type="entry name" value="DUF3433"/>
</dbReference>
<proteinExistence type="predicted"/>
<dbReference type="Proteomes" id="UP001358417">
    <property type="component" value="Unassembled WGS sequence"/>
</dbReference>
<keyword evidence="4" id="KW-1185">Reference proteome</keyword>
<reference evidence="3 4" key="1">
    <citation type="submission" date="2023-08" db="EMBL/GenBank/DDBJ databases">
        <title>Black Yeasts Isolated from many extreme environments.</title>
        <authorList>
            <person name="Coleine C."/>
            <person name="Stajich J.E."/>
            <person name="Selbmann L."/>
        </authorList>
    </citation>
    <scope>NUCLEOTIDE SEQUENCE [LARGE SCALE GENOMIC DNA]</scope>
    <source>
        <strain evidence="3 4">CCFEE 5792</strain>
    </source>
</reference>
<keyword evidence="2" id="KW-0812">Transmembrane</keyword>
<evidence type="ECO:0000256" key="2">
    <source>
        <dbReference type="SAM" id="Phobius"/>
    </source>
</evidence>
<gene>
    <name evidence="3" type="ORF">LTR84_006920</name>
</gene>
<organism evidence="3 4">
    <name type="scientific">Exophiala bonariae</name>
    <dbReference type="NCBI Taxonomy" id="1690606"/>
    <lineage>
        <taxon>Eukaryota</taxon>
        <taxon>Fungi</taxon>
        <taxon>Dikarya</taxon>
        <taxon>Ascomycota</taxon>
        <taxon>Pezizomycotina</taxon>
        <taxon>Eurotiomycetes</taxon>
        <taxon>Chaetothyriomycetidae</taxon>
        <taxon>Chaetothyriales</taxon>
        <taxon>Herpotrichiellaceae</taxon>
        <taxon>Exophiala</taxon>
    </lineage>
</organism>
<feature type="transmembrane region" description="Helical" evidence="2">
    <location>
        <begin position="203"/>
        <end position="222"/>
    </location>
</feature>
<feature type="region of interest" description="Disordered" evidence="1">
    <location>
        <begin position="128"/>
        <end position="157"/>
    </location>
</feature>
<sequence>MRTTDEYRSNSDGVSSNSQRTDGSRNNIESRSSRPLQATTRQEEHLQHQALPLIEQDSSPLPNATTVLPILRPSSTRRSQHRSEYEAIPLSENEEPLTGNVSHSTLTVQNTPAPQHATQSQYAALSMVDTDDEPSTTSDVAPAVEPSSPPKDPRPPTWKPFALKRPTLLASLIFSLVLGGVVIFLLVYSTLHSGLGTDGGSSAVFFGWRFTPTLVAVLYTLLPAMIFTDARRTEPFAQMAHPSGAPAATSILKRPSQWWTVLTDSFRRRQNHGTVNWFLLATVLVNMISSLLISPLSSALLQSEPVDLVSQVPISQYVVSESQPISMAATDLTYFRTISNILQNLDTSAWLTDKYFIVPWWPSDIQSNLGTTLMGITQQWKADAQVLSMDLKCEAMEVHAAYWEKDFYDPNYEEVLSKSFHSLLLTDSKGCEAGINGYDQRIVSRGGGSWFLPPDFVIPMWEIGDEDAEYYHYYNSTPQCDGRQVILATSGSWVGDTDNTTNSDLKVGAWSCESEFYAANMAVNASTTTTGTTISVDEAIFDANRKIVPATVIDRKRFESAFLHKNWTSMLYTADPNGRAPYGGPSALLAALYDFDSSSLIASNDSVKDFQRIKQRFFGEMALATIAGNAVDDSQTIQLTDTQNRVVVNLPVAITLAVLFIITSAMIGVLLLLSNRRPLNLHDDPNAVAAVVKLIDGNQVINGRFHDWDENKRKGRDLADSLLDTTHFLQDGKLESVKSIAPIADYTLPQKKPREDWRPFTVGRLGGFLLLLLFSSIFTTILVLFVLSHTTGLYQSAFTYEKEYKSSQFLTFAPYSIVPTLLAVIVVLWWDNIDETFRRLQPYVTMAKEAVPITSVIGLTYLSTLSINSMFQALGNKHWLVALVSFGAVLGQVLTVSMSALWQRAEGSRLGDMVLTRTLEPRTLPFVQTYAVGGGMGGGSGVGQLVLSDFYAHLSTNWLYSATLQLAYNGSEAPWSKDGWSFAPIDLSSIPESAMYKSTPSTKNSTSGVAADGPGVNVTLTTPAIRGTLDCTVAEAATNLSAWLTEWDMTDRDRWNVSTNPTGLERGFEVNSEIELGPQAGFSTTPILAVKHTIVCCANRSGDVERDESAIGYWSANYGEYRSYDFEDDSGPYPRNLTIKWIRGNAARELYNGNETYESDYNSESGDLRHLIWSKAPTMSAMNCRPRIEQVNATVTVDMKTKQIWTYQTLGTPEVVDWPWSDVYLPHNYSEPGDGYDAGGFHEQITISFGVLFQDAMMFASDLGQIWPSPNYDTKVERLIDKTFNLRRPDLGLNADLMSYSMYQLAGGDLDKLTNSTQMMELGQKVFSTFFQHFASMNNSASGGWAFQKIGTTLPPNLGPVLNASTSSGLAEYQTQNTSLTSETTATVHVDISVEILQMAPVAVYLTLSILLILAIITVVITLMAYPHFKLLNHNFDDLCSVIAVVYASEKLQRWVRANPEPGQWSEKQVHGQTPYVRLGRYVGSGGVETWGIDLVEDDLGPPTSVSVTHKMK</sequence>